<dbReference type="Gene3D" id="1.20.1250.20">
    <property type="entry name" value="MFS general substrate transporter like domains"/>
    <property type="match status" value="1"/>
</dbReference>
<feature type="compositionally biased region" description="Basic residues" evidence="7">
    <location>
        <begin position="27"/>
        <end position="36"/>
    </location>
</feature>
<dbReference type="InterPro" id="IPR004638">
    <property type="entry name" value="EmrB-like"/>
</dbReference>
<keyword evidence="11" id="KW-1185">Reference proteome</keyword>
<keyword evidence="6 8" id="KW-0472">Membrane</keyword>
<keyword evidence="4 8" id="KW-0812">Transmembrane</keyword>
<organism evidence="10 11">
    <name type="scientific">Amycolatopsis vastitatis</name>
    <dbReference type="NCBI Taxonomy" id="1905142"/>
    <lineage>
        <taxon>Bacteria</taxon>
        <taxon>Bacillati</taxon>
        <taxon>Actinomycetota</taxon>
        <taxon>Actinomycetes</taxon>
        <taxon>Pseudonocardiales</taxon>
        <taxon>Pseudonocardiaceae</taxon>
        <taxon>Amycolatopsis</taxon>
    </lineage>
</organism>
<feature type="compositionally biased region" description="Polar residues" evidence="7">
    <location>
        <begin position="50"/>
        <end position="62"/>
    </location>
</feature>
<gene>
    <name evidence="10" type="ORF">CF165_40780</name>
</gene>
<feature type="transmembrane region" description="Helical" evidence="8">
    <location>
        <begin position="222"/>
        <end position="242"/>
    </location>
</feature>
<dbReference type="Pfam" id="PF07690">
    <property type="entry name" value="MFS_1"/>
    <property type="match status" value="1"/>
</dbReference>
<name>A0A229SQ54_9PSEU</name>
<comment type="subcellular location">
    <subcellularLocation>
        <location evidence="1">Cell membrane</location>
        <topology evidence="1">Multi-pass membrane protein</topology>
    </subcellularLocation>
</comment>
<reference evidence="11" key="1">
    <citation type="submission" date="2017-07" db="EMBL/GenBank/DDBJ databases">
        <title>Comparative genome mining reveals phylogenetic distribution patterns of secondary metabolites in Amycolatopsis.</title>
        <authorList>
            <person name="Adamek M."/>
            <person name="Alanjary M."/>
            <person name="Sales-Ortells H."/>
            <person name="Goodfellow M."/>
            <person name="Bull A.T."/>
            <person name="Kalinowski J."/>
            <person name="Ziemert N."/>
        </authorList>
    </citation>
    <scope>NUCLEOTIDE SEQUENCE [LARGE SCALE GENOMIC DNA]</scope>
    <source>
        <strain evidence="11">H5</strain>
    </source>
</reference>
<proteinExistence type="predicted"/>
<evidence type="ECO:0000313" key="10">
    <source>
        <dbReference type="EMBL" id="OXM60914.1"/>
    </source>
</evidence>
<protein>
    <submittedName>
        <fullName evidence="10">MFS transporter</fullName>
    </submittedName>
</protein>
<evidence type="ECO:0000256" key="7">
    <source>
        <dbReference type="SAM" id="MobiDB-lite"/>
    </source>
</evidence>
<feature type="transmembrane region" description="Helical" evidence="8">
    <location>
        <begin position="495"/>
        <end position="513"/>
    </location>
</feature>
<evidence type="ECO:0000256" key="3">
    <source>
        <dbReference type="ARBA" id="ARBA00022475"/>
    </source>
</evidence>
<feature type="transmembrane region" description="Helical" evidence="8">
    <location>
        <begin position="327"/>
        <end position="348"/>
    </location>
</feature>
<dbReference type="PANTHER" id="PTHR42718">
    <property type="entry name" value="MAJOR FACILITATOR SUPERFAMILY MULTIDRUG TRANSPORTER MFSC"/>
    <property type="match status" value="1"/>
</dbReference>
<feature type="transmembrane region" description="Helical" evidence="8">
    <location>
        <begin position="360"/>
        <end position="379"/>
    </location>
</feature>
<comment type="caution">
    <text evidence="10">The sequence shown here is derived from an EMBL/GenBank/DDBJ whole genome shotgun (WGS) entry which is preliminary data.</text>
</comment>
<feature type="transmembrane region" description="Helical" evidence="8">
    <location>
        <begin position="464"/>
        <end position="483"/>
    </location>
</feature>
<evidence type="ECO:0000256" key="1">
    <source>
        <dbReference type="ARBA" id="ARBA00004651"/>
    </source>
</evidence>
<sequence>MVASSHRPASSNLPVVLTPATRETGRARFRRSRGSTRGRVTPTAPRRPMSSRSTLTAPPSNRLTTDQRWTLALASTGSFLVILDLFAVSTALPALRVALHASISTLDWTINAYTLTFAVLLMTAAALGDRWGRRPVYVSGLLLFAAASAACALAPDGVTLVVARTVQGIGAAVTMPMALALINTAFPADRRGWAMGVFGAVTGLATVLGPVLGGVITQLLSWSAIFWLNVPVGVAAAAAVLLRIRDVRDGAPGGQRALDPLGLGLSGLSVLALVWGVVRAAGEGWGDLGAVWALVLGGAALAAFLAWQRRAARPMVPLRLFTDRAFASGIAGIFLQSASLTAVVFFTAQFLQDAQGDGPLAAGLHLLPLGLVPLALGPWSGGCTDRVGTRPMIVSGMTLQTAGMVVLAVCSRPGLWYPALAASMAVGAVGFTLAVPALTKSVVGSVEPADIGTASGLFTTVRQVGGAFGVAAASAAFTAAGGYTTAQAVAAGYRGAMVVAAALAGLGMVTAVLSRRRGLAARTGFTAW</sequence>
<dbReference type="GO" id="GO:0005886">
    <property type="term" value="C:plasma membrane"/>
    <property type="evidence" value="ECO:0007669"/>
    <property type="project" value="UniProtKB-SubCell"/>
</dbReference>
<evidence type="ECO:0000256" key="6">
    <source>
        <dbReference type="ARBA" id="ARBA00023136"/>
    </source>
</evidence>
<dbReference type="AlphaFoldDB" id="A0A229SQ54"/>
<keyword evidence="5 8" id="KW-1133">Transmembrane helix</keyword>
<dbReference type="EMBL" id="NMUL01000053">
    <property type="protein sequence ID" value="OXM60914.1"/>
    <property type="molecule type" value="Genomic_DNA"/>
</dbReference>
<feature type="transmembrane region" description="Helical" evidence="8">
    <location>
        <begin position="135"/>
        <end position="155"/>
    </location>
</feature>
<feature type="region of interest" description="Disordered" evidence="7">
    <location>
        <begin position="1"/>
        <end position="62"/>
    </location>
</feature>
<feature type="domain" description="Major facilitator superfamily (MFS) profile" evidence="9">
    <location>
        <begin position="70"/>
        <end position="519"/>
    </location>
</feature>
<feature type="transmembrane region" description="Helical" evidence="8">
    <location>
        <begin position="108"/>
        <end position="128"/>
    </location>
</feature>
<feature type="transmembrane region" description="Helical" evidence="8">
    <location>
        <begin position="288"/>
        <end position="307"/>
    </location>
</feature>
<keyword evidence="3" id="KW-1003">Cell membrane</keyword>
<dbReference type="Proteomes" id="UP000215199">
    <property type="component" value="Unassembled WGS sequence"/>
</dbReference>
<feature type="transmembrane region" description="Helical" evidence="8">
    <location>
        <begin position="161"/>
        <end position="182"/>
    </location>
</feature>
<dbReference type="CDD" id="cd17321">
    <property type="entry name" value="MFS_MMR_MDR_like"/>
    <property type="match status" value="1"/>
</dbReference>
<feature type="transmembrane region" description="Helical" evidence="8">
    <location>
        <begin position="69"/>
        <end position="88"/>
    </location>
</feature>
<evidence type="ECO:0000256" key="4">
    <source>
        <dbReference type="ARBA" id="ARBA00022692"/>
    </source>
</evidence>
<dbReference type="InterPro" id="IPR011701">
    <property type="entry name" value="MFS"/>
</dbReference>
<dbReference type="GO" id="GO:0022857">
    <property type="term" value="F:transmembrane transporter activity"/>
    <property type="evidence" value="ECO:0007669"/>
    <property type="project" value="InterPro"/>
</dbReference>
<evidence type="ECO:0000256" key="5">
    <source>
        <dbReference type="ARBA" id="ARBA00022989"/>
    </source>
</evidence>
<feature type="transmembrane region" description="Helical" evidence="8">
    <location>
        <begin position="391"/>
        <end position="409"/>
    </location>
</feature>
<dbReference type="PANTHER" id="PTHR42718:SF46">
    <property type="entry name" value="BLR6921 PROTEIN"/>
    <property type="match status" value="1"/>
</dbReference>
<dbReference type="SUPFAM" id="SSF103473">
    <property type="entry name" value="MFS general substrate transporter"/>
    <property type="match status" value="1"/>
</dbReference>
<dbReference type="NCBIfam" id="TIGR00711">
    <property type="entry name" value="efflux_EmrB"/>
    <property type="match status" value="1"/>
</dbReference>
<feature type="transmembrane region" description="Helical" evidence="8">
    <location>
        <begin position="263"/>
        <end position="282"/>
    </location>
</feature>
<evidence type="ECO:0000256" key="8">
    <source>
        <dbReference type="SAM" id="Phobius"/>
    </source>
</evidence>
<feature type="transmembrane region" description="Helical" evidence="8">
    <location>
        <begin position="194"/>
        <end position="216"/>
    </location>
</feature>
<dbReference type="InterPro" id="IPR020846">
    <property type="entry name" value="MFS_dom"/>
</dbReference>
<evidence type="ECO:0000256" key="2">
    <source>
        <dbReference type="ARBA" id="ARBA00022448"/>
    </source>
</evidence>
<feature type="transmembrane region" description="Helical" evidence="8">
    <location>
        <begin position="415"/>
        <end position="435"/>
    </location>
</feature>
<dbReference type="InterPro" id="IPR036259">
    <property type="entry name" value="MFS_trans_sf"/>
</dbReference>
<accession>A0A229SQ54</accession>
<dbReference type="PROSITE" id="PS50850">
    <property type="entry name" value="MFS"/>
    <property type="match status" value="1"/>
</dbReference>
<evidence type="ECO:0000313" key="11">
    <source>
        <dbReference type="Proteomes" id="UP000215199"/>
    </source>
</evidence>
<dbReference type="Gene3D" id="1.20.1720.10">
    <property type="entry name" value="Multidrug resistance protein D"/>
    <property type="match status" value="1"/>
</dbReference>
<keyword evidence="2" id="KW-0813">Transport</keyword>
<evidence type="ECO:0000259" key="9">
    <source>
        <dbReference type="PROSITE" id="PS50850"/>
    </source>
</evidence>
<dbReference type="PRINTS" id="PR01036">
    <property type="entry name" value="TCRTETB"/>
</dbReference>